<sequence>MRAVVMAGGEGTRLRPLTSNQPKPMVPILNKPVMDYILELLREHGMVDIVATMQFLPQLIKNYFGKGTDQGVNMHYSIEDFPLGTAGSVKEAEDFLDETFIVISGDALTDFDLTSLAEFHKKKGAMVTIALKRVENPLEFGVVITEEAGQIERFLEKPSWGQVFSDTVNTGIYVLEPEIFKYIPKGEKFDFSKDLFPILLEKGAPLYGCVMDGYWCDIGNFEQYMQAHRDILDLKSKIQPPGIRMRDNVWIGDGADVDLSVDISGPVVIGQNAKIEPGAELDEYSVIGNNVVMKSKAHIHRSIVWDNAYLGSQCHVHGAVVGKNCDIKSGVRIEEGVVIGDDSVIGDNAVINHDVKIYPFKRVDESAVINSNLIWESRGMRSLFGAKGVSGLINIDITVDLAMKLAMAYGTTLKKDSCVVVSQDASRVSRMIKRAMIAGLNSTGINCSDLRVTSSSVNRFLIQTGPEVGGIHVRTSPFDQQSMEIHFFDTHGIDIKEGSERDIEKYYYRQDFRRVFYNEIGETEFPQRSVEAYRDSILKAIDIEKIRQRHFKVVVDYAFGSTALMMPHLLEKLNCDVIGLNAFTSESRTTISPEQLGAATQQLSRIVDTFKADFGIMIDSGGEKVTVVDDRGRLISPNDALHLFTYLHCQFDVRQGKIAVPLTVSTVAEEIAASFGRAVVRTKVSTRSMMEAALDESVSFVGAQGGGYIFPQFLPAYDGIVTFFKLMEYLAAAERPLSELVASLPSYYLSHKNTFCPWDKKGLVMRRIMEETKDEQVEMIDGVKTFGDGGWALLLPDPDEPVVRIYAESKSQQDADYEVDRFVKFVEGVIASDE</sequence>
<dbReference type="FunFam" id="3.90.550.10:FF:000013">
    <property type="entry name" value="mannose-1-phosphate guanyltransferase beta"/>
    <property type="match status" value="1"/>
</dbReference>
<evidence type="ECO:0000259" key="5">
    <source>
        <dbReference type="Pfam" id="PF00483"/>
    </source>
</evidence>
<dbReference type="SUPFAM" id="SSF55957">
    <property type="entry name" value="Phosphoglucomutase, C-terminal domain"/>
    <property type="match status" value="1"/>
</dbReference>
<feature type="domain" description="Mannose-1-phosphate guanyltransferase C-terminal" evidence="9">
    <location>
        <begin position="263"/>
        <end position="368"/>
    </location>
</feature>
<dbReference type="Pfam" id="PF02880">
    <property type="entry name" value="PGM_PMM_III"/>
    <property type="match status" value="1"/>
</dbReference>
<reference evidence="11" key="1">
    <citation type="submission" date="2017-09" db="EMBL/GenBank/DDBJ databases">
        <title>Depth-based differentiation of microbial function through sediment-hosted aquifers and enrichment of novel symbionts in the deep terrestrial subsurface.</title>
        <authorList>
            <person name="Probst A.J."/>
            <person name="Ladd B."/>
            <person name="Jarett J.K."/>
            <person name="Geller-Mcgrath D.E."/>
            <person name="Sieber C.M.K."/>
            <person name="Emerson J.B."/>
            <person name="Anantharaman K."/>
            <person name="Thomas B.C."/>
            <person name="Malmstrom R."/>
            <person name="Stieglmeier M."/>
            <person name="Klingl A."/>
            <person name="Woyke T."/>
            <person name="Ryan C.M."/>
            <person name="Banfield J.F."/>
        </authorList>
    </citation>
    <scope>NUCLEOTIDE SEQUENCE [LARGE SCALE GENOMIC DNA]</scope>
</reference>
<evidence type="ECO:0000313" key="10">
    <source>
        <dbReference type="EMBL" id="PIZ40608.1"/>
    </source>
</evidence>
<name>A0A2M7T933_9ACTN</name>
<feature type="domain" description="Nucleotidyl transferase" evidence="5">
    <location>
        <begin position="3"/>
        <end position="232"/>
    </location>
</feature>
<dbReference type="Proteomes" id="UP000230956">
    <property type="component" value="Unassembled WGS sequence"/>
</dbReference>
<dbReference type="InterPro" id="IPR005835">
    <property type="entry name" value="NTP_transferase_dom"/>
</dbReference>
<dbReference type="GO" id="GO:0016740">
    <property type="term" value="F:transferase activity"/>
    <property type="evidence" value="ECO:0007669"/>
    <property type="project" value="UniProtKB-KW"/>
</dbReference>
<keyword evidence="4 10" id="KW-0808">Transferase</keyword>
<dbReference type="SUPFAM" id="SSF51161">
    <property type="entry name" value="Trimeric LpxA-like enzymes"/>
    <property type="match status" value="1"/>
</dbReference>
<evidence type="ECO:0000259" key="6">
    <source>
        <dbReference type="Pfam" id="PF02878"/>
    </source>
</evidence>
<dbReference type="Pfam" id="PF00483">
    <property type="entry name" value="NTP_transferase"/>
    <property type="match status" value="1"/>
</dbReference>
<dbReference type="InterPro" id="IPR005846">
    <property type="entry name" value="A-D-PHexomutase_a/b/a-III"/>
</dbReference>
<keyword evidence="3" id="KW-0597">Phosphoprotein</keyword>
<dbReference type="Pfam" id="PF02879">
    <property type="entry name" value="PGM_PMM_II"/>
    <property type="match status" value="1"/>
</dbReference>
<evidence type="ECO:0000313" key="11">
    <source>
        <dbReference type="Proteomes" id="UP000230956"/>
    </source>
</evidence>
<evidence type="ECO:0000259" key="7">
    <source>
        <dbReference type="Pfam" id="PF02879"/>
    </source>
</evidence>
<evidence type="ECO:0000256" key="2">
    <source>
        <dbReference type="ARBA" id="ARBA00010231"/>
    </source>
</evidence>
<evidence type="ECO:0000256" key="4">
    <source>
        <dbReference type="ARBA" id="ARBA00022679"/>
    </source>
</evidence>
<dbReference type="CDD" id="cd04181">
    <property type="entry name" value="NTP_transferase"/>
    <property type="match status" value="1"/>
</dbReference>
<evidence type="ECO:0000256" key="3">
    <source>
        <dbReference type="ARBA" id="ARBA00022553"/>
    </source>
</evidence>
<dbReference type="InterPro" id="IPR005845">
    <property type="entry name" value="A-D-PHexomutase_a/b/a-II"/>
</dbReference>
<dbReference type="InterPro" id="IPR005844">
    <property type="entry name" value="A-D-PHexomutase_a/b/a-I"/>
</dbReference>
<dbReference type="GO" id="GO:0016868">
    <property type="term" value="F:intramolecular phosphotransferase activity"/>
    <property type="evidence" value="ECO:0007669"/>
    <property type="project" value="InterPro"/>
</dbReference>
<dbReference type="InterPro" id="IPR056729">
    <property type="entry name" value="GMPPB_C"/>
</dbReference>
<dbReference type="Gene3D" id="2.160.10.10">
    <property type="entry name" value="Hexapeptide repeat proteins"/>
    <property type="match status" value="1"/>
</dbReference>
<evidence type="ECO:0000256" key="1">
    <source>
        <dbReference type="ARBA" id="ARBA00007274"/>
    </source>
</evidence>
<dbReference type="RefSeq" id="WP_286678418.1">
    <property type="nucleotide sequence ID" value="NZ_MNXI01000081.1"/>
</dbReference>
<dbReference type="PANTHER" id="PTHR22572">
    <property type="entry name" value="SUGAR-1-PHOSPHATE GUANYL TRANSFERASE"/>
    <property type="match status" value="1"/>
</dbReference>
<dbReference type="GO" id="GO:0005975">
    <property type="term" value="P:carbohydrate metabolic process"/>
    <property type="evidence" value="ECO:0007669"/>
    <property type="project" value="InterPro"/>
</dbReference>
<dbReference type="InterPro" id="IPR011004">
    <property type="entry name" value="Trimer_LpxA-like_sf"/>
</dbReference>
<feature type="domain" description="Alpha-D-phosphohexomutase alpha/beta/alpha" evidence="6">
    <location>
        <begin position="382"/>
        <end position="513"/>
    </location>
</feature>
<organism evidence="10 11">
    <name type="scientific">Candidatus Aquicultor secundus</name>
    <dbReference type="NCBI Taxonomy" id="1973895"/>
    <lineage>
        <taxon>Bacteria</taxon>
        <taxon>Bacillati</taxon>
        <taxon>Actinomycetota</taxon>
        <taxon>Candidatus Aquicultoria</taxon>
        <taxon>Candidatus Aquicultorales</taxon>
        <taxon>Candidatus Aquicultoraceae</taxon>
        <taxon>Candidatus Aquicultor</taxon>
    </lineage>
</organism>
<dbReference type="InterPro" id="IPR036900">
    <property type="entry name" value="A-D-PHexomutase_C_sf"/>
</dbReference>
<comment type="similarity">
    <text evidence="2">Belongs to the phosphohexose mutase family.</text>
</comment>
<accession>A0A2M7T933</accession>
<dbReference type="InterPro" id="IPR016055">
    <property type="entry name" value="A-D-PHexomutase_a/b/a-I/II/III"/>
</dbReference>
<evidence type="ECO:0000259" key="8">
    <source>
        <dbReference type="Pfam" id="PF02880"/>
    </source>
</evidence>
<dbReference type="Gene3D" id="3.40.120.10">
    <property type="entry name" value="Alpha-D-Glucose-1,6-Bisphosphate, subunit A, domain 3"/>
    <property type="match status" value="3"/>
</dbReference>
<feature type="domain" description="Alpha-D-phosphohexomutase alpha/beta/alpha" evidence="8">
    <location>
        <begin position="653"/>
        <end position="746"/>
    </location>
</feature>
<gene>
    <name evidence="10" type="ORF">COY37_03510</name>
</gene>
<evidence type="ECO:0000259" key="9">
    <source>
        <dbReference type="Pfam" id="PF25087"/>
    </source>
</evidence>
<dbReference type="InterPro" id="IPR050486">
    <property type="entry name" value="Mannose-1P_guanyltransferase"/>
</dbReference>
<feature type="domain" description="Alpha-D-phosphohexomutase alpha/beta/alpha" evidence="7">
    <location>
        <begin position="531"/>
        <end position="632"/>
    </location>
</feature>
<dbReference type="SUPFAM" id="SSF53448">
    <property type="entry name" value="Nucleotide-diphospho-sugar transferases"/>
    <property type="match status" value="1"/>
</dbReference>
<dbReference type="EMBL" id="PFNG01000085">
    <property type="protein sequence ID" value="PIZ40608.1"/>
    <property type="molecule type" value="Genomic_DNA"/>
</dbReference>
<dbReference type="AlphaFoldDB" id="A0A2M7T933"/>
<protein>
    <submittedName>
        <fullName evidence="10">Mannose-1-phosphate guanyltransferase</fullName>
    </submittedName>
</protein>
<dbReference type="CDD" id="cd03356">
    <property type="entry name" value="LbH_G1P_AT_C_like"/>
    <property type="match status" value="1"/>
</dbReference>
<dbReference type="Pfam" id="PF25087">
    <property type="entry name" value="GMPPB_C"/>
    <property type="match status" value="1"/>
</dbReference>
<comment type="caution">
    <text evidence="10">The sequence shown here is derived from an EMBL/GenBank/DDBJ whole genome shotgun (WGS) entry which is preliminary data.</text>
</comment>
<dbReference type="Pfam" id="PF02878">
    <property type="entry name" value="PGM_PMM_I"/>
    <property type="match status" value="1"/>
</dbReference>
<comment type="similarity">
    <text evidence="1">Belongs to the transferase hexapeptide repeat family.</text>
</comment>
<dbReference type="Gene3D" id="3.90.550.10">
    <property type="entry name" value="Spore Coat Polysaccharide Biosynthesis Protein SpsA, Chain A"/>
    <property type="match status" value="1"/>
</dbReference>
<dbReference type="Gene3D" id="3.30.310.50">
    <property type="entry name" value="Alpha-D-phosphohexomutase, C-terminal domain"/>
    <property type="match status" value="1"/>
</dbReference>
<dbReference type="CDD" id="cd05805">
    <property type="entry name" value="MPG1_transferase"/>
    <property type="match status" value="1"/>
</dbReference>
<dbReference type="InterPro" id="IPR029044">
    <property type="entry name" value="Nucleotide-diphossugar_trans"/>
</dbReference>
<proteinExistence type="inferred from homology"/>
<dbReference type="SUPFAM" id="SSF53738">
    <property type="entry name" value="Phosphoglucomutase, first 3 domains"/>
    <property type="match status" value="3"/>
</dbReference>